<dbReference type="Gene3D" id="3.75.10.10">
    <property type="entry name" value="L-arginine/glycine Amidinotransferase, Chain A"/>
    <property type="match status" value="1"/>
</dbReference>
<dbReference type="NCBIfam" id="NF003132">
    <property type="entry name" value="PRK04046.2-4"/>
    <property type="match status" value="1"/>
</dbReference>
<organism evidence="4 5">
    <name type="scientific">Methanocalculus taiwanensis</name>
    <dbReference type="NCBI Taxonomy" id="106207"/>
    <lineage>
        <taxon>Archaea</taxon>
        <taxon>Methanobacteriati</taxon>
        <taxon>Methanobacteriota</taxon>
        <taxon>Stenosarchaea group</taxon>
        <taxon>Methanomicrobia</taxon>
        <taxon>Methanomicrobiales</taxon>
        <taxon>Methanocalculaceae</taxon>
        <taxon>Methanocalculus</taxon>
    </lineage>
</organism>
<proteinExistence type="inferred from homology"/>
<protein>
    <recommendedName>
        <fullName evidence="3">Translation initiation factor 6</fullName>
        <shortName evidence="3">aIF-6</shortName>
    </recommendedName>
</protein>
<comment type="function">
    <text evidence="3">Binds to the 50S ribosomal subunit and prevents its association with the 30S ribosomal subunit to form the 70S initiation complex.</text>
</comment>
<dbReference type="PANTHER" id="PTHR10784">
    <property type="entry name" value="TRANSLATION INITIATION FACTOR 6"/>
    <property type="match status" value="1"/>
</dbReference>
<comment type="caution">
    <text evidence="4">The sequence shown here is derived from an EMBL/GenBank/DDBJ whole genome shotgun (WGS) entry which is preliminary data.</text>
</comment>
<dbReference type="HAMAP" id="MF_00032">
    <property type="entry name" value="eIF_6"/>
    <property type="match status" value="1"/>
</dbReference>
<name>A0ABD4TJP6_9EURY</name>
<dbReference type="RefSeq" id="WP_255331979.1">
    <property type="nucleotide sequence ID" value="NZ_VOTZ01000005.1"/>
</dbReference>
<sequence>MKYTLSLNGDPNIGVFARAFEEIAIVPETAPDSFADSVAELLDVEIVRMFIQGSSIIGSLITGNSRGMVVSGLIGSEEQSKLEEYGEVLLLNETMNAAGNCILANDSFALVHPEMPARLIDRIGEFLKVPVERMQIAGIPTIGMAAVATNKGVLLSPRATPQEIERIESLVSLPVGCGSVNMGSILVGTGVLANSKGFIAGSETTGFEIGRMEDVFGLLR</sequence>
<reference evidence="4 5" key="1">
    <citation type="submission" date="2019-08" db="EMBL/GenBank/DDBJ databases">
        <authorList>
            <person name="Chen S.-C."/>
            <person name="Lai M.-C."/>
            <person name="You Y.-T."/>
        </authorList>
    </citation>
    <scope>NUCLEOTIDE SEQUENCE [LARGE SCALE GENOMIC DNA]</scope>
    <source>
        <strain evidence="4 5">P2F9704a</strain>
    </source>
</reference>
<keyword evidence="1 3" id="KW-0396">Initiation factor</keyword>
<keyword evidence="5" id="KW-1185">Reference proteome</keyword>
<dbReference type="NCBIfam" id="TIGR00323">
    <property type="entry name" value="eIF-6"/>
    <property type="match status" value="1"/>
</dbReference>
<comment type="similarity">
    <text evidence="3">Belongs to the eIF-6 family.</text>
</comment>
<evidence type="ECO:0000313" key="5">
    <source>
        <dbReference type="Proteomes" id="UP001524383"/>
    </source>
</evidence>
<dbReference type="InterPro" id="IPR002769">
    <property type="entry name" value="eIF6"/>
</dbReference>
<evidence type="ECO:0000313" key="4">
    <source>
        <dbReference type="EMBL" id="MCQ1538045.1"/>
    </source>
</evidence>
<dbReference type="AlphaFoldDB" id="A0ABD4TJP6"/>
<keyword evidence="2 3" id="KW-0648">Protein biosynthesis</keyword>
<dbReference type="PIRSF" id="PIRSF006413">
    <property type="entry name" value="IF-6"/>
    <property type="match status" value="1"/>
</dbReference>
<accession>A0ABD4TJP6</accession>
<evidence type="ECO:0000256" key="3">
    <source>
        <dbReference type="HAMAP-Rule" id="MF_00032"/>
    </source>
</evidence>
<dbReference type="EMBL" id="VOTZ01000005">
    <property type="protein sequence ID" value="MCQ1538045.1"/>
    <property type="molecule type" value="Genomic_DNA"/>
</dbReference>
<dbReference type="Proteomes" id="UP001524383">
    <property type="component" value="Unassembled WGS sequence"/>
</dbReference>
<dbReference type="SUPFAM" id="SSF55909">
    <property type="entry name" value="Pentein"/>
    <property type="match status" value="1"/>
</dbReference>
<evidence type="ECO:0000256" key="1">
    <source>
        <dbReference type="ARBA" id="ARBA00022540"/>
    </source>
</evidence>
<dbReference type="SMART" id="SM00654">
    <property type="entry name" value="eIF6"/>
    <property type="match status" value="1"/>
</dbReference>
<evidence type="ECO:0000256" key="2">
    <source>
        <dbReference type="ARBA" id="ARBA00022917"/>
    </source>
</evidence>
<dbReference type="GO" id="GO:0003743">
    <property type="term" value="F:translation initiation factor activity"/>
    <property type="evidence" value="ECO:0007669"/>
    <property type="project" value="UniProtKB-UniRule"/>
</dbReference>
<gene>
    <name evidence="3" type="primary">eif6</name>
    <name evidence="4" type="ORF">FTO68_03440</name>
</gene>
<dbReference type="Pfam" id="PF01912">
    <property type="entry name" value="eIF-6"/>
    <property type="match status" value="1"/>
</dbReference>